<keyword evidence="5" id="KW-0677">Repeat</keyword>
<dbReference type="Pfam" id="PF00400">
    <property type="entry name" value="WD40"/>
    <property type="match status" value="3"/>
</dbReference>
<keyword evidence="3" id="KW-0853">WD repeat</keyword>
<comment type="subcellular location">
    <subcellularLocation>
        <location evidence="1">Cytoplasm</location>
    </subcellularLocation>
</comment>
<proteinExistence type="inferred from homology"/>
<feature type="compositionally biased region" description="Low complexity" evidence="8">
    <location>
        <begin position="776"/>
        <end position="786"/>
    </location>
</feature>
<dbReference type="Gene3D" id="2.130.10.10">
    <property type="entry name" value="YVTN repeat-like/Quinoprotein amine dehydrogenase"/>
    <property type="match status" value="5"/>
</dbReference>
<feature type="compositionally biased region" description="Acidic residues" evidence="8">
    <location>
        <begin position="1160"/>
        <end position="1171"/>
    </location>
</feature>
<evidence type="ECO:0000256" key="6">
    <source>
        <dbReference type="ARBA" id="ARBA00038255"/>
    </source>
</evidence>
<keyword evidence="4" id="KW-0819">tRNA processing</keyword>
<evidence type="ECO:0000256" key="2">
    <source>
        <dbReference type="ARBA" id="ARBA00022490"/>
    </source>
</evidence>
<protein>
    <recommendedName>
        <fullName evidence="7">tRNA (34-2'-O)-methyltransferase regulator WDR6</fullName>
    </recommendedName>
</protein>
<feature type="region of interest" description="Disordered" evidence="8">
    <location>
        <begin position="772"/>
        <end position="809"/>
    </location>
</feature>
<evidence type="ECO:0000256" key="8">
    <source>
        <dbReference type="SAM" id="MobiDB-lite"/>
    </source>
</evidence>
<evidence type="ECO:0000313" key="9">
    <source>
        <dbReference type="EMBL" id="KAK7109625.1"/>
    </source>
</evidence>
<feature type="compositionally biased region" description="Low complexity" evidence="8">
    <location>
        <begin position="892"/>
        <end position="903"/>
    </location>
</feature>
<dbReference type="PANTHER" id="PTHR14344:SF3">
    <property type="entry name" value="WD REPEAT-CONTAINING PROTEIN 6"/>
    <property type="match status" value="1"/>
</dbReference>
<sequence>MELIAAGSLGPVTALCVYKGYILAGCGSMVQVYKSGTCDLQTSLVALLCRTVHGFRMGPVINGKRLMCVFGGKCARILGLEEKTLEEGSHVFESLRLEAVTAVEEFEDWIWDAVWLQRGDSWTLGLALAHNIVLHWDWHASVLLQRATCTEKCLLYCAHFIGKNWCDLVLAAGTVFNQVVLWSPGDSNRGDVDQPKSVLHQLTGHKGVIFSIFFHHGLQRICSASDDRSIIMYHVQFSTQSNDTPGDGRVKVRDWKQAVIEPVLTVFGHSGRVWDVVLLTDLFVSIGEDAHCIVWSYAGDILHKHKGHKGRSIWSLAASEDETFVVTGGGDCSIRQWHLLGNNAQPHDQTQMTIPHAMKASADDFVRTLALWDYDTVMLITNAGSVLCYSVSSDRWQSLVHDPDFASYSTAAVSTDKTYLAIASITGHVRVLQRVEGTSDVRETKSSLHSGKICGLTWVDDHHILTTGLQGFCVLATVEHTPEGALTLSVLAQLGLPVCKHRWVVSGCLISPSSQAGSWTSPEESVAMYLACGDRSGSVHCYQLACSATGQAASLPPTQTFAKVHGSAGVTCVCYHDNTVYTTGRDGQYRRWTINNGQLQLLNSSRVFKGFDWIDRLWVEEDGLYILGFYSSKFVVWDQKQGETLLEVECGGGHRAWDCCLQGQGYRFIFIKAKEVVMVTAGQSSSQDIVKPPVHGMKVWEMKHLYSYSDYKGDIGHVMCTASEDTTLSLGTLHSHSCKDSSLLWTGWHILHAHLSSIRAVAVVHLPCSTSDHTDTSSSSQSLFSTRYESLPGDSHTSIQAGKESPSGQRMVSSVVFSAGGRAQIQAWRVMVVKGRIDSVHGVQPTSVCSQAKSPATSGTGSSADAFSAENRSSSCNHISADRDPNISSGKSMTDTTMSSQQTPCRSISERESTKPTYEHLGGCFLGESRHKRHHKPWKTRFLKLDPETRIMSLAAVAAQQLHPGLSSSLHLLAAAGSDGVLRLFLFDESRHHFTLLCQSSHHNGCILKVFIHLHPSMPPPSTSQGPLGCLPLLFSAATDGQIAVWNLQPVVQWLLPDTGHAKTSLSDAGKCGSHPATGDHSYQSHAAADQKEWSKTGSQEQNERYKRSGDGAAARQVKKSQGHPESGDRNNKEGFNYLDHFQGQKVVGNANSENHDESSEAGDYDDESGDDEKVGKTPVKTGSIHSNMMRNQYLGDGPSVSLQQMLEKRCSEKNVACTKRDGTRKDESGQWSPDQEFKAHQSGVNGLHARSFTDGSLLLASGGDDNALTVHKLTFNTGDRSTTSANTEWQQVRRMLDVVSVFNIPDAHAAQITGVWVLSERRIVTASVDQRVNLWCLTQDSQLKLESCRFVDTTDLSNIEVWQYLGQVFIGVCGEGVAVLTIPDYRPQFSSPDNVSIPQ</sequence>
<reference evidence="9 10" key="1">
    <citation type="submission" date="2024-02" db="EMBL/GenBank/DDBJ databases">
        <title>Chromosome-scale genome assembly of the rough periwinkle Littorina saxatilis.</title>
        <authorList>
            <person name="De Jode A."/>
            <person name="Faria R."/>
            <person name="Formenti G."/>
            <person name="Sims Y."/>
            <person name="Smith T.P."/>
            <person name="Tracey A."/>
            <person name="Wood J.M.D."/>
            <person name="Zagrodzka Z.B."/>
            <person name="Johannesson K."/>
            <person name="Butlin R.K."/>
            <person name="Leder E.H."/>
        </authorList>
    </citation>
    <scope>NUCLEOTIDE SEQUENCE [LARGE SCALE GENOMIC DNA]</scope>
    <source>
        <strain evidence="9">Snail1</strain>
        <tissue evidence="9">Muscle</tissue>
    </source>
</reference>
<dbReference type="SUPFAM" id="SSF50998">
    <property type="entry name" value="Quinoprotein alcohol dehydrogenase-like"/>
    <property type="match status" value="1"/>
</dbReference>
<comment type="caution">
    <text evidence="9">The sequence shown here is derived from an EMBL/GenBank/DDBJ whole genome shotgun (WGS) entry which is preliminary data.</text>
</comment>
<accession>A0AAN9GK37</accession>
<feature type="region of interest" description="Disordered" evidence="8">
    <location>
        <begin position="1149"/>
        <end position="1184"/>
    </location>
</feature>
<comment type="similarity">
    <text evidence="6">Belongs to the WD repeat WDR6 family.</text>
</comment>
<evidence type="ECO:0000256" key="4">
    <source>
        <dbReference type="ARBA" id="ARBA00022694"/>
    </source>
</evidence>
<dbReference type="PANTHER" id="PTHR14344">
    <property type="entry name" value="WD REPEAT PROTEIN"/>
    <property type="match status" value="1"/>
</dbReference>
<evidence type="ECO:0000256" key="7">
    <source>
        <dbReference type="ARBA" id="ARBA00040154"/>
    </source>
</evidence>
<dbReference type="Proteomes" id="UP001374579">
    <property type="component" value="Unassembled WGS sequence"/>
</dbReference>
<feature type="region of interest" description="Disordered" evidence="8">
    <location>
        <begin position="1065"/>
        <end position="1136"/>
    </location>
</feature>
<dbReference type="InterPro" id="IPR051973">
    <property type="entry name" value="tRNA_Anticodon_Mtase-Reg"/>
</dbReference>
<evidence type="ECO:0000256" key="1">
    <source>
        <dbReference type="ARBA" id="ARBA00004496"/>
    </source>
</evidence>
<dbReference type="InterPro" id="IPR011047">
    <property type="entry name" value="Quinoprotein_ADH-like_sf"/>
</dbReference>
<evidence type="ECO:0000256" key="3">
    <source>
        <dbReference type="ARBA" id="ARBA00022574"/>
    </source>
</evidence>
<dbReference type="InterPro" id="IPR015943">
    <property type="entry name" value="WD40/YVTN_repeat-like_dom_sf"/>
</dbReference>
<dbReference type="SUPFAM" id="SSF50978">
    <property type="entry name" value="WD40 repeat-like"/>
    <property type="match status" value="3"/>
</dbReference>
<name>A0AAN9GK37_9CAEN</name>
<feature type="region of interest" description="Disordered" evidence="8">
    <location>
        <begin position="849"/>
        <end position="914"/>
    </location>
</feature>
<dbReference type="GO" id="GO:0030488">
    <property type="term" value="P:tRNA methylation"/>
    <property type="evidence" value="ECO:0007669"/>
    <property type="project" value="TreeGrafter"/>
</dbReference>
<dbReference type="GO" id="GO:0005737">
    <property type="term" value="C:cytoplasm"/>
    <property type="evidence" value="ECO:0007669"/>
    <property type="project" value="UniProtKB-SubCell"/>
</dbReference>
<keyword evidence="2" id="KW-0963">Cytoplasm</keyword>
<gene>
    <name evidence="9" type="ORF">V1264_013636</name>
</gene>
<feature type="compositionally biased region" description="Polar residues" evidence="8">
    <location>
        <begin position="795"/>
        <end position="809"/>
    </location>
</feature>
<organism evidence="9 10">
    <name type="scientific">Littorina saxatilis</name>
    <dbReference type="NCBI Taxonomy" id="31220"/>
    <lineage>
        <taxon>Eukaryota</taxon>
        <taxon>Metazoa</taxon>
        <taxon>Spiralia</taxon>
        <taxon>Lophotrochozoa</taxon>
        <taxon>Mollusca</taxon>
        <taxon>Gastropoda</taxon>
        <taxon>Caenogastropoda</taxon>
        <taxon>Littorinimorpha</taxon>
        <taxon>Littorinoidea</taxon>
        <taxon>Littorinidae</taxon>
        <taxon>Littorina</taxon>
    </lineage>
</organism>
<keyword evidence="10" id="KW-1185">Reference proteome</keyword>
<dbReference type="EMBL" id="JBAMIC010000003">
    <property type="protein sequence ID" value="KAK7109625.1"/>
    <property type="molecule type" value="Genomic_DNA"/>
</dbReference>
<feature type="compositionally biased region" description="Polar residues" evidence="8">
    <location>
        <begin position="849"/>
        <end position="878"/>
    </location>
</feature>
<evidence type="ECO:0000256" key="5">
    <source>
        <dbReference type="ARBA" id="ARBA00022737"/>
    </source>
</evidence>
<dbReference type="SMART" id="SM00320">
    <property type="entry name" value="WD40"/>
    <property type="match status" value="9"/>
</dbReference>
<dbReference type="InterPro" id="IPR001680">
    <property type="entry name" value="WD40_rpt"/>
</dbReference>
<evidence type="ECO:0000313" key="10">
    <source>
        <dbReference type="Proteomes" id="UP001374579"/>
    </source>
</evidence>
<dbReference type="InterPro" id="IPR036322">
    <property type="entry name" value="WD40_repeat_dom_sf"/>
</dbReference>